<feature type="region of interest" description="Disordered" evidence="1">
    <location>
        <begin position="78"/>
        <end position="138"/>
    </location>
</feature>
<protein>
    <submittedName>
        <fullName evidence="2">Uncharacterized protein</fullName>
    </submittedName>
</protein>
<evidence type="ECO:0000313" key="2">
    <source>
        <dbReference type="EMBL" id="KAG5595900.1"/>
    </source>
</evidence>
<keyword evidence="3" id="KW-1185">Reference proteome</keyword>
<organism evidence="2 3">
    <name type="scientific">Solanum commersonii</name>
    <name type="common">Commerson's wild potato</name>
    <name type="synonym">Commerson's nightshade</name>
    <dbReference type="NCBI Taxonomy" id="4109"/>
    <lineage>
        <taxon>Eukaryota</taxon>
        <taxon>Viridiplantae</taxon>
        <taxon>Streptophyta</taxon>
        <taxon>Embryophyta</taxon>
        <taxon>Tracheophyta</taxon>
        <taxon>Spermatophyta</taxon>
        <taxon>Magnoliopsida</taxon>
        <taxon>eudicotyledons</taxon>
        <taxon>Gunneridae</taxon>
        <taxon>Pentapetalae</taxon>
        <taxon>asterids</taxon>
        <taxon>lamiids</taxon>
        <taxon>Solanales</taxon>
        <taxon>Solanaceae</taxon>
        <taxon>Solanoideae</taxon>
        <taxon>Solaneae</taxon>
        <taxon>Solanum</taxon>
    </lineage>
</organism>
<dbReference type="EMBL" id="JACXVP010000007">
    <property type="protein sequence ID" value="KAG5595900.1"/>
    <property type="molecule type" value="Genomic_DNA"/>
</dbReference>
<dbReference type="AlphaFoldDB" id="A0A9J5Y9D0"/>
<reference evidence="2 3" key="1">
    <citation type="submission" date="2020-09" db="EMBL/GenBank/DDBJ databases">
        <title>De no assembly of potato wild relative species, Solanum commersonii.</title>
        <authorList>
            <person name="Cho K."/>
        </authorList>
    </citation>
    <scope>NUCLEOTIDE SEQUENCE [LARGE SCALE GENOMIC DNA]</scope>
    <source>
        <strain evidence="2">LZ3.2</strain>
        <tissue evidence="2">Leaf</tissue>
    </source>
</reference>
<sequence>MTNSLSSSKLLISQEIENPSSFNLSIPLPEESLSAPVCGAGEMGESITPHTKIVASPAPPSREVLPCSPTLVLFGEKSQNSEAQSVVKPSGDLPTEEVEVYSTPVSSTMSEQLFDGDLPEGRGPNEEEEEEEAPLKQSRKGVRSANFLTLGVLDLEGFNIVHVTYLNNEPSKSTKQRKIKGKGKMVTSYTKEGQEEMERDRKRRRECYLSEEPTSTPLHVGSSDTESYDAAVYVVKRRKEAEVDKKVSKRDTKQSKPIKVPCPHIQKPVEEKEMTREEQIEEMENQKVLNGRVFNPDILIEPRMSTLFDSVSLQSWDHLFKPLTPYLHEPEVRISYYQMELLDDGEIRTIVKDVKIHLDEETLGIILGVPMKGIWSIEGCKPSSGLTTHATKRAGHKASRSAKEVFEEGISTIL</sequence>
<comment type="caution">
    <text evidence="2">The sequence shown here is derived from an EMBL/GenBank/DDBJ whole genome shotgun (WGS) entry which is preliminary data.</text>
</comment>
<name>A0A9J5Y9D0_SOLCO</name>
<feature type="compositionally biased region" description="Basic residues" evidence="1">
    <location>
        <begin position="174"/>
        <end position="183"/>
    </location>
</feature>
<proteinExistence type="predicted"/>
<evidence type="ECO:0000313" key="3">
    <source>
        <dbReference type="Proteomes" id="UP000824120"/>
    </source>
</evidence>
<dbReference type="OrthoDB" id="10435730at2759"/>
<evidence type="ECO:0000256" key="1">
    <source>
        <dbReference type="SAM" id="MobiDB-lite"/>
    </source>
</evidence>
<feature type="region of interest" description="Disordered" evidence="1">
    <location>
        <begin position="174"/>
        <end position="201"/>
    </location>
</feature>
<gene>
    <name evidence="2" type="ORF">H5410_037132</name>
</gene>
<accession>A0A9J5Y9D0</accession>
<dbReference type="Proteomes" id="UP000824120">
    <property type="component" value="Chromosome 7"/>
</dbReference>